<dbReference type="AlphaFoldDB" id="A0A7C4PLG6"/>
<name>A0A7C4PLG6_9CHLR</name>
<organism evidence="2">
    <name type="scientific">Anaerolinea thermolimosa</name>
    <dbReference type="NCBI Taxonomy" id="229919"/>
    <lineage>
        <taxon>Bacteria</taxon>
        <taxon>Bacillati</taxon>
        <taxon>Chloroflexota</taxon>
        <taxon>Anaerolineae</taxon>
        <taxon>Anaerolineales</taxon>
        <taxon>Anaerolineaceae</taxon>
        <taxon>Anaerolinea</taxon>
    </lineage>
</organism>
<dbReference type="InterPro" id="IPR036237">
    <property type="entry name" value="Xyl_isomerase-like_sf"/>
</dbReference>
<evidence type="ECO:0000259" key="1">
    <source>
        <dbReference type="Pfam" id="PF01261"/>
    </source>
</evidence>
<dbReference type="EMBL" id="DSYK01000778">
    <property type="protein sequence ID" value="HGS23243.1"/>
    <property type="molecule type" value="Genomic_DNA"/>
</dbReference>
<dbReference type="InterPro" id="IPR013022">
    <property type="entry name" value="Xyl_isomerase-like_TIM-brl"/>
</dbReference>
<dbReference type="InterPro" id="IPR050312">
    <property type="entry name" value="IolE/XylAMocC-like"/>
</dbReference>
<dbReference type="PANTHER" id="PTHR12110:SF53">
    <property type="entry name" value="BLR5974 PROTEIN"/>
    <property type="match status" value="1"/>
</dbReference>
<dbReference type="Pfam" id="PF01261">
    <property type="entry name" value="AP_endonuc_2"/>
    <property type="match status" value="1"/>
</dbReference>
<proteinExistence type="predicted"/>
<accession>A0A7C4PLG6</accession>
<gene>
    <name evidence="2" type="ORF">ENT37_15430</name>
</gene>
<evidence type="ECO:0000313" key="2">
    <source>
        <dbReference type="EMBL" id="HGS23243.1"/>
    </source>
</evidence>
<keyword evidence="2" id="KW-0413">Isomerase</keyword>
<dbReference type="GO" id="GO:0016853">
    <property type="term" value="F:isomerase activity"/>
    <property type="evidence" value="ECO:0007669"/>
    <property type="project" value="UniProtKB-KW"/>
</dbReference>
<dbReference type="Gene3D" id="3.20.20.150">
    <property type="entry name" value="Divalent-metal-dependent TIM barrel enzymes"/>
    <property type="match status" value="1"/>
</dbReference>
<dbReference type="PANTHER" id="PTHR12110">
    <property type="entry name" value="HYDROXYPYRUVATE ISOMERASE"/>
    <property type="match status" value="1"/>
</dbReference>
<sequence>MKLSFTTLGCPAWNLETICARGREYGFDGVDFRGYLDTIDITTLPLFTREGEQTRRRLNDAGLEVSGISSSITVCVSERRSQNLEEAKRTIAVAKLLGAKYIRVFGGGDLRHHSREELATIGADTMQSILGLDGASELVWCFETHDLWIQSQDCRLLLDAIPSPAFGALWDMGHTPRVGMEMPAETMKALGKRIAYTHIKDAEYNPRHPLAMNDGWRYCLPGEGMLPIREAVLLLVESGYDGWMVFEHEKRWHPELPEPEEAFPVFVRWAQKTLNREE</sequence>
<dbReference type="SUPFAM" id="SSF51658">
    <property type="entry name" value="Xylose isomerase-like"/>
    <property type="match status" value="1"/>
</dbReference>
<protein>
    <submittedName>
        <fullName evidence="2">Sugar phosphate isomerase/epimerase</fullName>
    </submittedName>
</protein>
<reference evidence="2" key="1">
    <citation type="journal article" date="2020" name="mSystems">
        <title>Genome- and Community-Level Interaction Insights into Carbon Utilization and Element Cycling Functions of Hydrothermarchaeota in Hydrothermal Sediment.</title>
        <authorList>
            <person name="Zhou Z."/>
            <person name="Liu Y."/>
            <person name="Xu W."/>
            <person name="Pan J."/>
            <person name="Luo Z.H."/>
            <person name="Li M."/>
        </authorList>
    </citation>
    <scope>NUCLEOTIDE SEQUENCE [LARGE SCALE GENOMIC DNA]</scope>
    <source>
        <strain evidence="2">SpSt-573</strain>
    </source>
</reference>
<feature type="domain" description="Xylose isomerase-like TIM barrel" evidence="1">
    <location>
        <begin position="22"/>
        <end position="258"/>
    </location>
</feature>
<comment type="caution">
    <text evidence="2">The sequence shown here is derived from an EMBL/GenBank/DDBJ whole genome shotgun (WGS) entry which is preliminary data.</text>
</comment>